<proteinExistence type="predicted"/>
<name>A0ABW3Q5Y8_9BACT</name>
<comment type="caution">
    <text evidence="1">The sequence shown here is derived from an EMBL/GenBank/DDBJ whole genome shotgun (WGS) entry which is preliminary data.</text>
</comment>
<evidence type="ECO:0000313" key="1">
    <source>
        <dbReference type="EMBL" id="MFD1139846.1"/>
    </source>
</evidence>
<organism evidence="1 2">
    <name type="scientific">Larkinella insperata</name>
    <dbReference type="NCBI Taxonomy" id="332158"/>
    <lineage>
        <taxon>Bacteria</taxon>
        <taxon>Pseudomonadati</taxon>
        <taxon>Bacteroidota</taxon>
        <taxon>Cytophagia</taxon>
        <taxon>Cytophagales</taxon>
        <taxon>Spirosomataceae</taxon>
        <taxon>Larkinella</taxon>
    </lineage>
</organism>
<gene>
    <name evidence="1" type="ORF">ACFQ4C_01945</name>
</gene>
<reference evidence="2" key="1">
    <citation type="journal article" date="2019" name="Int. J. Syst. Evol. Microbiol.">
        <title>The Global Catalogue of Microorganisms (GCM) 10K type strain sequencing project: providing services to taxonomists for standard genome sequencing and annotation.</title>
        <authorList>
            <consortium name="The Broad Institute Genomics Platform"/>
            <consortium name="The Broad Institute Genome Sequencing Center for Infectious Disease"/>
            <person name="Wu L."/>
            <person name="Ma J."/>
        </authorList>
    </citation>
    <scope>NUCLEOTIDE SEQUENCE [LARGE SCALE GENOMIC DNA]</scope>
    <source>
        <strain evidence="2">CCUG 55608</strain>
    </source>
</reference>
<accession>A0ABW3Q5Y8</accession>
<keyword evidence="2" id="KW-1185">Reference proteome</keyword>
<protein>
    <submittedName>
        <fullName evidence="1">Uncharacterized protein</fullName>
    </submittedName>
</protein>
<sequence>MRRILGHRLMLVGIYLVIGIVMSALGRAQVRAKLMQVVEGKITFSREATSSSPKMQFLVVKTIQ</sequence>
<dbReference type="Proteomes" id="UP001597116">
    <property type="component" value="Unassembled WGS sequence"/>
</dbReference>
<dbReference type="RefSeq" id="WP_265990523.1">
    <property type="nucleotide sequence ID" value="NZ_CP110973.1"/>
</dbReference>
<evidence type="ECO:0000313" key="2">
    <source>
        <dbReference type="Proteomes" id="UP001597116"/>
    </source>
</evidence>
<dbReference type="EMBL" id="JBHTLP010000001">
    <property type="protein sequence ID" value="MFD1139846.1"/>
    <property type="molecule type" value="Genomic_DNA"/>
</dbReference>